<evidence type="ECO:0000313" key="14">
    <source>
        <dbReference type="EMBL" id="PJF18022.1"/>
    </source>
</evidence>
<evidence type="ECO:0000256" key="5">
    <source>
        <dbReference type="ARBA" id="ARBA00022741"/>
    </source>
</evidence>
<dbReference type="InterPro" id="IPR036277">
    <property type="entry name" value="SMC_hinge_sf"/>
</dbReference>
<dbReference type="SUPFAM" id="SSF75553">
    <property type="entry name" value="Smc hinge domain"/>
    <property type="match status" value="1"/>
</dbReference>
<gene>
    <name evidence="14" type="ORF">PSACC_02165</name>
</gene>
<dbReference type="PIRSF" id="PIRSF005719">
    <property type="entry name" value="SMC"/>
    <property type="match status" value="1"/>
</dbReference>
<feature type="coiled-coil region" evidence="12">
    <location>
        <begin position="699"/>
        <end position="880"/>
    </location>
</feature>
<keyword evidence="9" id="KW-0226">DNA condensation</keyword>
<evidence type="ECO:0000256" key="6">
    <source>
        <dbReference type="ARBA" id="ARBA00022776"/>
    </source>
</evidence>
<dbReference type="Pfam" id="PF02463">
    <property type="entry name" value="SMC_N"/>
    <property type="match status" value="1"/>
</dbReference>
<keyword evidence="10" id="KW-0539">Nucleus</keyword>
<evidence type="ECO:0000256" key="1">
    <source>
        <dbReference type="ARBA" id="ARBA00004123"/>
    </source>
</evidence>
<dbReference type="Gene3D" id="3.30.70.1620">
    <property type="match status" value="1"/>
</dbReference>
<dbReference type="Pfam" id="PF06470">
    <property type="entry name" value="SMC_hinge"/>
    <property type="match status" value="1"/>
</dbReference>
<comment type="subcellular location">
    <subcellularLocation>
        <location evidence="1">Nucleus</location>
    </subcellularLocation>
</comment>
<name>A0A2H9TJU3_9FUNG</name>
<comment type="caution">
    <text evidence="14">The sequence shown here is derived from an EMBL/GenBank/DDBJ whole genome shotgun (WGS) entry which is preliminary data.</text>
</comment>
<evidence type="ECO:0000256" key="3">
    <source>
        <dbReference type="ARBA" id="ARBA00018693"/>
    </source>
</evidence>
<keyword evidence="8 12" id="KW-0175">Coiled coil</keyword>
<sequence length="1136" mass="128111">MLSTEALAKVDELDTNARANTGPTDRLIIHKIVAENFKSYAGRQEIGPFHKGGESYQIVPGTELVVARTAWRNSRNVYSLNGASSNYTEITALLRSHGIDLDHKRFLILQGEVEAIAMMKPKGATEHEEGLLEYLEDIIGTNQYIESINKTAEELDQASAGHADKFLRVRAAERECAALVGEKEEAESYLRQENTQTEKRSELLQSTIWLSEKDLVKTKTRVEARKIELQRERDQNQAASEKAEELENSLREASAETAVPDHLIEFDISELTRGIEDSSVTAKRLDGEMESSRAELEKASGELDKISSSLKGVTAKHQKELDAKQKELAPLQEKLRVVQSELDVSKAALSLIDEKGQVGKIEQLKLTTRGGEVREEVANAERKMTTLEKQRKGMKRNLETIAEHIKRLEEENSNRTKQLQLLQSTTAEAMASMQQNESGSASYKALMKESKSGRIKGIHGRLGDLGAIDAQFDVAIATACSYLDHIVVDTTDVGQKCIEFLRRNNVGRANFIVLDKMRAAMREPPRDLPTGAQRLFDLVRLGNDRFVDAMYFALTDTLVASSLGEAQAWAYGKKRWRVVTVDGKLFEMSGTVSGGGQVRRGGMGTQFKGEQVSDEQVKLLQEKCREAQEELKQVTASIGREKTALADNEEQLIRTEAELSLLKGMLESLPVELEMIQKRLHELAQVAEHTISSDDEKERKKLARDIETAEGRISAIRTEMVPIEEAVSKIQQQILDAGGLKYKVQRSKVDGLKEQIENGERRQTELAKEKVALEKRLTALRSGQRDESAIGKIENELAELDSRVTEATMKAVSLTEEFSKLQNTLDNRSDKVQELKDSLDSVSKSVSKFRKVEYEHRCAIEADESKIIELERLIASCREETRHLRLHHIDHSQPLPVLSIYEEVELAEFAKNLAQIKQSIDTIKQRLEQSRPNLKILDEYRSKEAILHEQQSELSTIETHRDAVRHNYDELRRKRFDEFMDGFRTISAKLKEMYQLITMGGNAELELVDSLDPFSEGVLFSVMPPRKSWKNISNLSGGEKTLSSLALVFALHAYRPTPIYIMDEIDAALDFRNVSIVAHYIRERTGNAQFIVVSLRNNMFELADRLVGIYKTWQRTKCVAIDPRKFALPTAVAHEK</sequence>
<dbReference type="Gene3D" id="1.20.1060.20">
    <property type="match status" value="1"/>
</dbReference>
<organism evidence="14 15">
    <name type="scientific">Paramicrosporidium saccamoebae</name>
    <dbReference type="NCBI Taxonomy" id="1246581"/>
    <lineage>
        <taxon>Eukaryota</taxon>
        <taxon>Fungi</taxon>
        <taxon>Fungi incertae sedis</taxon>
        <taxon>Cryptomycota</taxon>
        <taxon>Cryptomycota incertae sedis</taxon>
        <taxon>Paramicrosporidium</taxon>
    </lineage>
</organism>
<feature type="coiled-coil region" evidence="12">
    <location>
        <begin position="610"/>
        <end position="637"/>
    </location>
</feature>
<comment type="similarity">
    <text evidence="2">Belongs to the SMC family. SMC4 subfamily.</text>
</comment>
<feature type="domain" description="SMC hinge" evidence="13">
    <location>
        <begin position="456"/>
        <end position="570"/>
    </location>
</feature>
<dbReference type="GO" id="GO:0005524">
    <property type="term" value="F:ATP binding"/>
    <property type="evidence" value="ECO:0007669"/>
    <property type="project" value="UniProtKB-KW"/>
</dbReference>
<dbReference type="GO" id="GO:0005634">
    <property type="term" value="C:nucleus"/>
    <property type="evidence" value="ECO:0007669"/>
    <property type="project" value="UniProtKB-SubCell"/>
</dbReference>
<keyword evidence="7" id="KW-0067">ATP-binding</keyword>
<dbReference type="EMBL" id="MTSL01000149">
    <property type="protein sequence ID" value="PJF18022.1"/>
    <property type="molecule type" value="Genomic_DNA"/>
</dbReference>
<keyword evidence="11" id="KW-0131">Cell cycle</keyword>
<feature type="coiled-coil region" evidence="12">
    <location>
        <begin position="282"/>
        <end position="341"/>
    </location>
</feature>
<feature type="coiled-coil region" evidence="12">
    <location>
        <begin position="222"/>
        <end position="256"/>
    </location>
</feature>
<dbReference type="GO" id="GO:0007076">
    <property type="term" value="P:mitotic chromosome condensation"/>
    <property type="evidence" value="ECO:0007669"/>
    <property type="project" value="TreeGrafter"/>
</dbReference>
<dbReference type="STRING" id="1246581.A0A2H9TJU3"/>
<dbReference type="OrthoDB" id="5575062at2759"/>
<dbReference type="Gene3D" id="3.40.50.300">
    <property type="entry name" value="P-loop containing nucleotide triphosphate hydrolases"/>
    <property type="match status" value="2"/>
</dbReference>
<dbReference type="GO" id="GO:0016887">
    <property type="term" value="F:ATP hydrolysis activity"/>
    <property type="evidence" value="ECO:0007669"/>
    <property type="project" value="InterPro"/>
</dbReference>
<keyword evidence="6" id="KW-0498">Mitosis</keyword>
<dbReference type="InterPro" id="IPR024704">
    <property type="entry name" value="SMC"/>
</dbReference>
<evidence type="ECO:0000256" key="11">
    <source>
        <dbReference type="ARBA" id="ARBA00023306"/>
    </source>
</evidence>
<evidence type="ECO:0000256" key="10">
    <source>
        <dbReference type="ARBA" id="ARBA00023242"/>
    </source>
</evidence>
<accession>A0A2H9TJU3</accession>
<dbReference type="InterPro" id="IPR003395">
    <property type="entry name" value="RecF/RecN/SMC_N"/>
</dbReference>
<keyword evidence="5" id="KW-0547">Nucleotide-binding</keyword>
<evidence type="ECO:0000256" key="2">
    <source>
        <dbReference type="ARBA" id="ARBA00006005"/>
    </source>
</evidence>
<evidence type="ECO:0000256" key="9">
    <source>
        <dbReference type="ARBA" id="ARBA00023067"/>
    </source>
</evidence>
<dbReference type="PANTHER" id="PTHR18937:SF172">
    <property type="entry name" value="STRUCTURAL MAINTENANCE OF CHROMOSOMES PROTEIN"/>
    <property type="match status" value="1"/>
</dbReference>
<dbReference type="FunFam" id="3.40.50.300:FF:000481">
    <property type="entry name" value="Structural maintenance of chromosomes 4"/>
    <property type="match status" value="1"/>
</dbReference>
<protein>
    <recommendedName>
        <fullName evidence="3">Structural maintenance of chromosomes protein 4</fullName>
    </recommendedName>
</protein>
<dbReference type="Proteomes" id="UP000240830">
    <property type="component" value="Unassembled WGS sequence"/>
</dbReference>
<evidence type="ECO:0000259" key="13">
    <source>
        <dbReference type="SMART" id="SM00968"/>
    </source>
</evidence>
<keyword evidence="4" id="KW-0132">Cell division</keyword>
<reference evidence="14 15" key="1">
    <citation type="submission" date="2016-10" db="EMBL/GenBank/DDBJ databases">
        <title>The genome of Paramicrosporidium saccamoebae is the missing link in understanding Cryptomycota and Microsporidia evolution.</title>
        <authorList>
            <person name="Quandt C.A."/>
            <person name="Beaudet D."/>
            <person name="Corsaro D."/>
            <person name="Michel R."/>
            <person name="Corradi N."/>
            <person name="James T."/>
        </authorList>
    </citation>
    <scope>NUCLEOTIDE SEQUENCE [LARGE SCALE GENOMIC DNA]</scope>
    <source>
        <strain evidence="14 15">KSL3</strain>
    </source>
</reference>
<evidence type="ECO:0000256" key="7">
    <source>
        <dbReference type="ARBA" id="ARBA00022840"/>
    </source>
</evidence>
<proteinExistence type="inferred from homology"/>
<dbReference type="InterPro" id="IPR027417">
    <property type="entry name" value="P-loop_NTPase"/>
</dbReference>
<dbReference type="AlphaFoldDB" id="A0A2H9TJU3"/>
<dbReference type="SMART" id="SM00968">
    <property type="entry name" value="SMC_hinge"/>
    <property type="match status" value="1"/>
</dbReference>
<dbReference type="InterPro" id="IPR010935">
    <property type="entry name" value="SMC_hinge"/>
</dbReference>
<dbReference type="GO" id="GO:0000796">
    <property type="term" value="C:condensin complex"/>
    <property type="evidence" value="ECO:0007669"/>
    <property type="project" value="TreeGrafter"/>
</dbReference>
<evidence type="ECO:0000313" key="15">
    <source>
        <dbReference type="Proteomes" id="UP000240830"/>
    </source>
</evidence>
<feature type="coiled-coil region" evidence="12">
    <location>
        <begin position="370"/>
        <end position="425"/>
    </location>
</feature>
<dbReference type="PANTHER" id="PTHR18937">
    <property type="entry name" value="STRUCTURAL MAINTENANCE OF CHROMOSOMES SMC FAMILY MEMBER"/>
    <property type="match status" value="1"/>
</dbReference>
<evidence type="ECO:0000256" key="4">
    <source>
        <dbReference type="ARBA" id="ARBA00022618"/>
    </source>
</evidence>
<dbReference type="SUPFAM" id="SSF90257">
    <property type="entry name" value="Myosin rod fragments"/>
    <property type="match status" value="1"/>
</dbReference>
<dbReference type="GO" id="GO:0051301">
    <property type="term" value="P:cell division"/>
    <property type="evidence" value="ECO:0007669"/>
    <property type="project" value="UniProtKB-KW"/>
</dbReference>
<evidence type="ECO:0000256" key="8">
    <source>
        <dbReference type="ARBA" id="ARBA00023054"/>
    </source>
</evidence>
<dbReference type="SUPFAM" id="SSF52540">
    <property type="entry name" value="P-loop containing nucleoside triphosphate hydrolases"/>
    <property type="match status" value="1"/>
</dbReference>
<evidence type="ECO:0000256" key="12">
    <source>
        <dbReference type="SAM" id="Coils"/>
    </source>
</evidence>
<keyword evidence="15" id="KW-1185">Reference proteome</keyword>